<dbReference type="AlphaFoldDB" id="D6GQC7"/>
<dbReference type="KEGG" id="faa:HMPREF0389_00902"/>
<dbReference type="Gene3D" id="3.40.50.1170">
    <property type="entry name" value="L-asparaginase, N-terminal domain"/>
    <property type="match status" value="1"/>
</dbReference>
<dbReference type="FunFam" id="3.40.50.40:FF:000001">
    <property type="entry name" value="L-asparaginase 1"/>
    <property type="match status" value="1"/>
</dbReference>
<gene>
    <name evidence="11" type="ordered locus">HMPREF0389_00902</name>
</gene>
<dbReference type="PATRIC" id="fig|546269.5.peg.1401"/>
<dbReference type="PANTHER" id="PTHR11707:SF28">
    <property type="entry name" value="60 KDA LYSOPHOSPHOLIPASE"/>
    <property type="match status" value="1"/>
</dbReference>
<reference evidence="12" key="1">
    <citation type="submission" date="2010-12" db="EMBL/GenBank/DDBJ databases">
        <title>The genome sequence of Filifactor alocis strain ATCC 35896.</title>
        <authorList>
            <consortium name="The Broad Institute Genome Sequencing Platform"/>
            <person name="Ward D."/>
            <person name="Earl A."/>
            <person name="Feldgarden M."/>
            <person name="Young S.K."/>
            <person name="Gargeya S."/>
            <person name="Zeng Q."/>
            <person name="Alvarado L."/>
            <person name="Berlin A."/>
            <person name="Bochicchio J."/>
            <person name="Chapman S.B."/>
            <person name="Chen Z."/>
            <person name="Freedman E."/>
            <person name="Gellesch M."/>
            <person name="Goldberg J."/>
            <person name="Griggs A."/>
            <person name="Gujja S."/>
            <person name="Heilman E."/>
            <person name="Heiman D."/>
            <person name="Howarth C."/>
            <person name="Mehta T."/>
            <person name="Neiman D."/>
            <person name="Pearson M."/>
            <person name="Roberts A."/>
            <person name="Saif S."/>
            <person name="Shea T."/>
            <person name="Shenoy N."/>
            <person name="Sisk P."/>
            <person name="Stolte C."/>
            <person name="Sykes S."/>
            <person name="White J."/>
            <person name="Yandava C."/>
            <person name="Izard J."/>
            <person name="Blanton J.M."/>
            <person name="Baranova O.V."/>
            <person name="Tanner A.C."/>
            <person name="Dewhirst F.E."/>
            <person name="Haas B."/>
            <person name="Nusbaum C."/>
            <person name="Birren B."/>
        </authorList>
    </citation>
    <scope>NUCLEOTIDE SEQUENCE [LARGE SCALE GENOMIC DNA]</scope>
    <source>
        <strain evidence="12">ATCC 35896 / D40 B5</strain>
    </source>
</reference>
<dbReference type="SUPFAM" id="SSF53774">
    <property type="entry name" value="Glutaminase/Asparaginase"/>
    <property type="match status" value="1"/>
</dbReference>
<feature type="binding site" evidence="6">
    <location>
        <begin position="89"/>
        <end position="90"/>
    </location>
    <ligand>
        <name>substrate</name>
    </ligand>
</feature>
<evidence type="ECO:0000256" key="1">
    <source>
        <dbReference type="ARBA" id="ARBA00010518"/>
    </source>
</evidence>
<dbReference type="InterPro" id="IPR036152">
    <property type="entry name" value="Asp/glu_Ase-like_sf"/>
</dbReference>
<evidence type="ECO:0000256" key="4">
    <source>
        <dbReference type="ARBA" id="ARBA00049366"/>
    </source>
</evidence>
<evidence type="ECO:0000313" key="12">
    <source>
        <dbReference type="Proteomes" id="UP000007468"/>
    </source>
</evidence>
<protein>
    <recommendedName>
        <fullName evidence="2">asparaginase</fullName>
        <ecNumber evidence="2">3.5.1.1</ecNumber>
    </recommendedName>
</protein>
<feature type="domain" description="L-asparaginase N-terminal" evidence="9">
    <location>
        <begin position="3"/>
        <end position="190"/>
    </location>
</feature>
<evidence type="ECO:0000256" key="2">
    <source>
        <dbReference type="ARBA" id="ARBA00012920"/>
    </source>
</evidence>
<dbReference type="PANTHER" id="PTHR11707">
    <property type="entry name" value="L-ASPARAGINASE"/>
    <property type="match status" value="1"/>
</dbReference>
<dbReference type="InterPro" id="IPR006034">
    <property type="entry name" value="Asparaginase/glutaminase-like"/>
</dbReference>
<evidence type="ECO:0000256" key="5">
    <source>
        <dbReference type="PIRSR" id="PIRSR001220-1"/>
    </source>
</evidence>
<dbReference type="PRINTS" id="PR00139">
    <property type="entry name" value="ASNGLNASE"/>
</dbReference>
<dbReference type="InterPro" id="IPR037152">
    <property type="entry name" value="L-asparaginase_N_sf"/>
</dbReference>
<dbReference type="Gene3D" id="3.40.50.40">
    <property type="match status" value="1"/>
</dbReference>
<keyword evidence="3 11" id="KW-0378">Hydrolase</keyword>
<dbReference type="eggNOG" id="COG0252">
    <property type="taxonomic scope" value="Bacteria"/>
</dbReference>
<evidence type="ECO:0000256" key="8">
    <source>
        <dbReference type="PROSITE-ProRule" id="PRU10100"/>
    </source>
</evidence>
<dbReference type="Proteomes" id="UP000007468">
    <property type="component" value="Chromosome"/>
</dbReference>
<feature type="domain" description="Asparaginase/glutaminase C-terminal" evidence="10">
    <location>
        <begin position="210"/>
        <end position="325"/>
    </location>
</feature>
<comment type="similarity">
    <text evidence="1">Belongs to the asparaginase 1 family.</text>
</comment>
<dbReference type="SFLD" id="SFLDS00057">
    <property type="entry name" value="Glutaminase/Asparaginase"/>
    <property type="match status" value="1"/>
</dbReference>
<comment type="catalytic activity">
    <reaction evidence="4">
        <text>L-asparagine + H2O = L-aspartate + NH4(+)</text>
        <dbReference type="Rhea" id="RHEA:21016"/>
        <dbReference type="ChEBI" id="CHEBI:15377"/>
        <dbReference type="ChEBI" id="CHEBI:28938"/>
        <dbReference type="ChEBI" id="CHEBI:29991"/>
        <dbReference type="ChEBI" id="CHEBI:58048"/>
        <dbReference type="EC" id="3.5.1.1"/>
    </reaction>
</comment>
<feature type="active site" evidence="7">
    <location>
        <position position="12"/>
    </location>
</feature>
<dbReference type="Pfam" id="PF17763">
    <property type="entry name" value="Asparaginase_C"/>
    <property type="match status" value="1"/>
</dbReference>
<sequence length="335" mass="37656">MKKVCMIYTGGTIGMKKTENGYYPEPHFLERSLKQIHELSYHEVPEFDLIEYSPLLDSSNIQMEQWTKIAEDIFEHYDEYCGFVILHGTDTMAYTASALSFMLQGLSKPIVLTGSQIPLEEIRSDARDNIISSLMIAGEGQISEVCVFFANKLFRGNRCVKISSDEKGAFSSPNYPVLAESGITIRYFNRNIDIPKGAELLYTPIKKQNILVLKVVPGISYDSFTKLITEHLDALVIEAFGSGNIPNRSHELTKLLQTAEQNNTAVVICTQCLRGTTSIGEYETSSQLKDADAICAYDMTVESTVAKLYYLLSKGYNRKQLKKWMETNIAGELSR</sequence>
<proteinExistence type="inferred from homology"/>
<dbReference type="PIRSF" id="PIRSF500176">
    <property type="entry name" value="L_ASNase"/>
    <property type="match status" value="1"/>
</dbReference>
<dbReference type="PROSITE" id="PS00917">
    <property type="entry name" value="ASN_GLN_ASE_2"/>
    <property type="match status" value="1"/>
</dbReference>
<dbReference type="EC" id="3.5.1.1" evidence="2"/>
<dbReference type="GO" id="GO:0009066">
    <property type="term" value="P:aspartate family amino acid metabolic process"/>
    <property type="evidence" value="ECO:0007669"/>
    <property type="project" value="UniProtKB-ARBA"/>
</dbReference>
<dbReference type="InterPro" id="IPR020827">
    <property type="entry name" value="Asparaginase/glutaminase_AS1"/>
</dbReference>
<dbReference type="RefSeq" id="WP_014262895.1">
    <property type="nucleotide sequence ID" value="NC_016630.1"/>
</dbReference>
<dbReference type="InterPro" id="IPR027474">
    <property type="entry name" value="L-asparaginase_N"/>
</dbReference>
<dbReference type="InterPro" id="IPR027473">
    <property type="entry name" value="L-asparaginase_C"/>
</dbReference>
<dbReference type="InterPro" id="IPR041725">
    <property type="entry name" value="L-asparaginase_I"/>
</dbReference>
<dbReference type="EMBL" id="CP002390">
    <property type="protein sequence ID" value="EFE28980.1"/>
    <property type="molecule type" value="Genomic_DNA"/>
</dbReference>
<dbReference type="GO" id="GO:0004067">
    <property type="term" value="F:asparaginase activity"/>
    <property type="evidence" value="ECO:0007669"/>
    <property type="project" value="UniProtKB-UniRule"/>
</dbReference>
<dbReference type="PROSITE" id="PS00144">
    <property type="entry name" value="ASN_GLN_ASE_1"/>
    <property type="match status" value="1"/>
</dbReference>
<dbReference type="InterPro" id="IPR027475">
    <property type="entry name" value="Asparaginase/glutaminase_AS2"/>
</dbReference>
<dbReference type="NCBIfam" id="TIGR00519">
    <property type="entry name" value="asnASE_I"/>
    <property type="match status" value="1"/>
</dbReference>
<feature type="active site" description="O-isoaspartyl threonine intermediate" evidence="5">
    <location>
        <position position="12"/>
    </location>
</feature>
<dbReference type="SMART" id="SM00870">
    <property type="entry name" value="Asparaginase"/>
    <property type="match status" value="1"/>
</dbReference>
<evidence type="ECO:0000256" key="7">
    <source>
        <dbReference type="PROSITE-ProRule" id="PRU10099"/>
    </source>
</evidence>
<dbReference type="PROSITE" id="PS51732">
    <property type="entry name" value="ASN_GLN_ASE_3"/>
    <property type="match status" value="1"/>
</dbReference>
<feature type="active site" evidence="8">
    <location>
        <position position="89"/>
    </location>
</feature>
<dbReference type="STRING" id="546269.HMPREF0389_00902"/>
<keyword evidence="12" id="KW-1185">Reference proteome</keyword>
<evidence type="ECO:0000256" key="6">
    <source>
        <dbReference type="PIRSR" id="PIRSR001220-2"/>
    </source>
</evidence>
<dbReference type="FunFam" id="3.40.50.1170:FF:000001">
    <property type="entry name" value="L-asparaginase 2"/>
    <property type="match status" value="1"/>
</dbReference>
<organism evidence="11 12">
    <name type="scientific">Filifactor alocis (strain ATCC 35896 / CCUG 47790 / D40 B5)</name>
    <name type="common">Fusobacterium alocis</name>
    <dbReference type="NCBI Taxonomy" id="546269"/>
    <lineage>
        <taxon>Bacteria</taxon>
        <taxon>Bacillati</taxon>
        <taxon>Bacillota</taxon>
        <taxon>Clostridia</taxon>
        <taxon>Peptostreptococcales</taxon>
        <taxon>Filifactoraceae</taxon>
        <taxon>Filifactor</taxon>
    </lineage>
</organism>
<dbReference type="Pfam" id="PF00710">
    <property type="entry name" value="Asparaginase"/>
    <property type="match status" value="1"/>
</dbReference>
<dbReference type="PIRSF" id="PIRSF001220">
    <property type="entry name" value="L-ASNase_gatD"/>
    <property type="match status" value="1"/>
</dbReference>
<dbReference type="NCBIfam" id="NF006998">
    <property type="entry name" value="PRK09461.1"/>
    <property type="match status" value="1"/>
</dbReference>
<accession>D6GQC7</accession>
<dbReference type="InterPro" id="IPR040919">
    <property type="entry name" value="Asparaginase_C"/>
</dbReference>
<dbReference type="InterPro" id="IPR006033">
    <property type="entry name" value="AsnA_fam"/>
</dbReference>
<evidence type="ECO:0000259" key="10">
    <source>
        <dbReference type="Pfam" id="PF17763"/>
    </source>
</evidence>
<evidence type="ECO:0000259" key="9">
    <source>
        <dbReference type="Pfam" id="PF00710"/>
    </source>
</evidence>
<dbReference type="CDD" id="cd08963">
    <property type="entry name" value="L-asparaginase_I"/>
    <property type="match status" value="1"/>
</dbReference>
<feature type="binding site" evidence="6">
    <location>
        <position position="58"/>
    </location>
    <ligand>
        <name>substrate</name>
    </ligand>
</feature>
<evidence type="ECO:0000256" key="3">
    <source>
        <dbReference type="ARBA" id="ARBA00022801"/>
    </source>
</evidence>
<dbReference type="OrthoDB" id="9788068at2"/>
<name>D6GQC7_FILAD</name>
<evidence type="ECO:0000313" key="11">
    <source>
        <dbReference type="EMBL" id="EFE28980.1"/>
    </source>
</evidence>